<dbReference type="InterPro" id="IPR036872">
    <property type="entry name" value="CH_dom_sf"/>
</dbReference>
<dbReference type="Proteomes" id="UP001201812">
    <property type="component" value="Unassembled WGS sequence"/>
</dbReference>
<gene>
    <name evidence="3" type="ORF">DdX_07502</name>
</gene>
<dbReference type="SMART" id="SM00033">
    <property type="entry name" value="CH"/>
    <property type="match status" value="2"/>
</dbReference>
<dbReference type="Pfam" id="PF00307">
    <property type="entry name" value="CH"/>
    <property type="match status" value="3"/>
</dbReference>
<dbReference type="PANTHER" id="PTHR38537">
    <property type="entry name" value="JITTERBUG, ISOFORM N"/>
    <property type="match status" value="1"/>
</dbReference>
<keyword evidence="4" id="KW-1185">Reference proteome</keyword>
<keyword evidence="1" id="KW-0677">Repeat</keyword>
<comment type="caution">
    <text evidence="3">The sequence shown here is derived from an EMBL/GenBank/DDBJ whole genome shotgun (WGS) entry which is preliminary data.</text>
</comment>
<dbReference type="PROSITE" id="PS50021">
    <property type="entry name" value="CH"/>
    <property type="match status" value="2"/>
</dbReference>
<sequence length="446" mass="51037">MEKQAGHSTDIQLRTFTSYLNYEYFNGDFCITNLMKDLSDGIRLIHIVETVQTRKYLGTKVFDPSNDIQRRMNIQAALDALQKDQVKVANIDIEDIARGEETSILNLVWNLIMRYHIPGFHVHSATQKTLILAWLQSVIPEIELTNFHRNWNSGIALSALVDYCKPGICSDWRILSLMNAYENCKRALFLAQKHLAVPPIISASHLNSESLDELSCITYLSYFVKKDGPGYIATLGNVQTLLPDIAIAGFGKAWNDGYLLYRLIYAIGGQIPNLYHINFDNSIEYTHNVRQALQSAVNDFGIVPIVSENDIVNCDDHMAIMVLCVLLLRRVSRQRNDQARLKNRNKRRDYDVNQTINFDLIFGIREIEPQNVDVMVTFNGGKLESSRNIQLHKMFRKASNILTITFVPLIQGDYLRITDIWFKRERARTHLCEDALAQIGVLLERG</sequence>
<evidence type="ECO:0000313" key="4">
    <source>
        <dbReference type="Proteomes" id="UP001201812"/>
    </source>
</evidence>
<proteinExistence type="predicted"/>
<evidence type="ECO:0000256" key="1">
    <source>
        <dbReference type="ARBA" id="ARBA00022737"/>
    </source>
</evidence>
<dbReference type="PANTHER" id="PTHR38537:SF16">
    <property type="entry name" value="CALPONIN-HOMOLOGY (CH) DOMAIN-CONTAINING PROTEIN"/>
    <property type="match status" value="1"/>
</dbReference>
<evidence type="ECO:0000313" key="3">
    <source>
        <dbReference type="EMBL" id="KAI1716447.1"/>
    </source>
</evidence>
<dbReference type="SUPFAM" id="SSF47576">
    <property type="entry name" value="Calponin-homology domain, CH-domain"/>
    <property type="match status" value="2"/>
</dbReference>
<evidence type="ECO:0000259" key="2">
    <source>
        <dbReference type="PROSITE" id="PS50021"/>
    </source>
</evidence>
<organism evidence="3 4">
    <name type="scientific">Ditylenchus destructor</name>
    <dbReference type="NCBI Taxonomy" id="166010"/>
    <lineage>
        <taxon>Eukaryota</taxon>
        <taxon>Metazoa</taxon>
        <taxon>Ecdysozoa</taxon>
        <taxon>Nematoda</taxon>
        <taxon>Chromadorea</taxon>
        <taxon>Rhabditida</taxon>
        <taxon>Tylenchina</taxon>
        <taxon>Tylenchomorpha</taxon>
        <taxon>Sphaerularioidea</taxon>
        <taxon>Anguinidae</taxon>
        <taxon>Anguininae</taxon>
        <taxon>Ditylenchus</taxon>
    </lineage>
</organism>
<dbReference type="AlphaFoldDB" id="A0AAD4R855"/>
<reference evidence="3" key="1">
    <citation type="submission" date="2022-01" db="EMBL/GenBank/DDBJ databases">
        <title>Genome Sequence Resource for Two Populations of Ditylenchus destructor, the Migratory Endoparasitic Phytonematode.</title>
        <authorList>
            <person name="Zhang H."/>
            <person name="Lin R."/>
            <person name="Xie B."/>
        </authorList>
    </citation>
    <scope>NUCLEOTIDE SEQUENCE</scope>
    <source>
        <strain evidence="3">BazhouSP</strain>
    </source>
</reference>
<protein>
    <submittedName>
        <fullName evidence="3">Calponin homology (CH) domain-containing protein</fullName>
    </submittedName>
</protein>
<dbReference type="Gene3D" id="1.10.418.10">
    <property type="entry name" value="Calponin-like domain"/>
    <property type="match status" value="3"/>
</dbReference>
<dbReference type="InterPro" id="IPR044801">
    <property type="entry name" value="Filamin"/>
</dbReference>
<dbReference type="GO" id="GO:0051015">
    <property type="term" value="F:actin filament binding"/>
    <property type="evidence" value="ECO:0007669"/>
    <property type="project" value="InterPro"/>
</dbReference>
<dbReference type="EMBL" id="JAKKPZ010000010">
    <property type="protein sequence ID" value="KAI1716447.1"/>
    <property type="molecule type" value="Genomic_DNA"/>
</dbReference>
<dbReference type="InterPro" id="IPR001715">
    <property type="entry name" value="CH_dom"/>
</dbReference>
<accession>A0AAD4R855</accession>
<name>A0AAD4R855_9BILA</name>
<feature type="domain" description="Calponin-homology (CH)" evidence="2">
    <location>
        <begin position="125"/>
        <end position="228"/>
    </location>
</feature>
<dbReference type="GO" id="GO:0030036">
    <property type="term" value="P:actin cytoskeleton organization"/>
    <property type="evidence" value="ECO:0007669"/>
    <property type="project" value="InterPro"/>
</dbReference>
<feature type="domain" description="Calponin-homology (CH)" evidence="2">
    <location>
        <begin position="10"/>
        <end position="116"/>
    </location>
</feature>